<dbReference type="InParanoid" id="D8QEI2"/>
<evidence type="ECO:0000313" key="3">
    <source>
        <dbReference type="Proteomes" id="UP000007431"/>
    </source>
</evidence>
<feature type="non-terminal residue" evidence="2">
    <location>
        <position position="135"/>
    </location>
</feature>
<dbReference type="RefSeq" id="XP_003028759.1">
    <property type="nucleotide sequence ID" value="XM_003028713.1"/>
</dbReference>
<name>D8QEI2_SCHCM</name>
<dbReference type="EMBL" id="GL377310">
    <property type="protein sequence ID" value="EFI93856.1"/>
    <property type="molecule type" value="Genomic_DNA"/>
</dbReference>
<reference evidence="2 3" key="1">
    <citation type="journal article" date="2010" name="Nat. Biotechnol.">
        <title>Genome sequence of the model mushroom Schizophyllum commune.</title>
        <authorList>
            <person name="Ohm R.A."/>
            <person name="de Jong J.F."/>
            <person name="Lugones L.G."/>
            <person name="Aerts A."/>
            <person name="Kothe E."/>
            <person name="Stajich J.E."/>
            <person name="de Vries R.P."/>
            <person name="Record E."/>
            <person name="Levasseur A."/>
            <person name="Baker S.E."/>
            <person name="Bartholomew K.A."/>
            <person name="Coutinho P.M."/>
            <person name="Erdmann S."/>
            <person name="Fowler T.J."/>
            <person name="Gathman A.C."/>
            <person name="Lombard V."/>
            <person name="Henrissat B."/>
            <person name="Knabe N."/>
            <person name="Kuees U."/>
            <person name="Lilly W.W."/>
            <person name="Lindquist E."/>
            <person name="Lucas S."/>
            <person name="Magnuson J.K."/>
            <person name="Piumi F."/>
            <person name="Raudaskoski M."/>
            <person name="Salamov A."/>
            <person name="Schmutz J."/>
            <person name="Schwarze F.W.M.R."/>
            <person name="vanKuyk P.A."/>
            <person name="Horton J.S."/>
            <person name="Grigoriev I.V."/>
            <person name="Woesten H.A.B."/>
        </authorList>
    </citation>
    <scope>NUCLEOTIDE SEQUENCE [LARGE SCALE GENOMIC DNA]</scope>
    <source>
        <strain evidence="3">H4-8 / FGSC 9210</strain>
    </source>
</reference>
<dbReference type="GeneID" id="9590634"/>
<feature type="signal peptide" evidence="1">
    <location>
        <begin position="1"/>
        <end position="25"/>
    </location>
</feature>
<evidence type="ECO:0008006" key="4">
    <source>
        <dbReference type="Google" id="ProtNLM"/>
    </source>
</evidence>
<dbReference type="KEGG" id="scm:SCHCO_02511851"/>
<evidence type="ECO:0000256" key="1">
    <source>
        <dbReference type="SAM" id="SignalP"/>
    </source>
</evidence>
<sequence>MRARSALRMLTYARALAVALTCAGAGLTARTATSVGPHRWVQAIRIAKGRTGPRDDQVPRVIRPSGFRVAKPMLLLQEPPHGDAHDEQAMHGHRAHAHFSLSHDGNGEQVSPLCFGRCRAIDVSGACPLGELPPR</sequence>
<dbReference type="Proteomes" id="UP000007431">
    <property type="component" value="Unassembled WGS sequence"/>
</dbReference>
<gene>
    <name evidence="2" type="ORF">SCHCODRAFT_112266</name>
</gene>
<dbReference type="HOGENOM" id="CLU_1886942_0_0_1"/>
<feature type="chain" id="PRO_5003120827" description="Secreted protein" evidence="1">
    <location>
        <begin position="26"/>
        <end position="135"/>
    </location>
</feature>
<dbReference type="AlphaFoldDB" id="D8QEI2"/>
<protein>
    <recommendedName>
        <fullName evidence="4">Secreted protein</fullName>
    </recommendedName>
</protein>
<keyword evidence="1" id="KW-0732">Signal</keyword>
<proteinExistence type="predicted"/>
<organism evidence="3">
    <name type="scientific">Schizophyllum commune (strain H4-8 / FGSC 9210)</name>
    <name type="common">Split gill fungus</name>
    <dbReference type="NCBI Taxonomy" id="578458"/>
    <lineage>
        <taxon>Eukaryota</taxon>
        <taxon>Fungi</taxon>
        <taxon>Dikarya</taxon>
        <taxon>Basidiomycota</taxon>
        <taxon>Agaricomycotina</taxon>
        <taxon>Agaricomycetes</taxon>
        <taxon>Agaricomycetidae</taxon>
        <taxon>Agaricales</taxon>
        <taxon>Schizophyllaceae</taxon>
        <taxon>Schizophyllum</taxon>
    </lineage>
</organism>
<keyword evidence="3" id="KW-1185">Reference proteome</keyword>
<dbReference type="VEuPathDB" id="FungiDB:SCHCODRAFT_02511851"/>
<accession>D8QEI2</accession>
<evidence type="ECO:0000313" key="2">
    <source>
        <dbReference type="EMBL" id="EFI93856.1"/>
    </source>
</evidence>
<dbReference type="OrthoDB" id="10319867at2759"/>